<evidence type="ECO:0000313" key="3">
    <source>
        <dbReference type="Proteomes" id="UP000018004"/>
    </source>
</evidence>
<keyword evidence="3" id="KW-1185">Reference proteome</keyword>
<dbReference type="Proteomes" id="UP000018004">
    <property type="component" value="Unassembled WGS sequence"/>
</dbReference>
<evidence type="ECO:0000259" key="1">
    <source>
        <dbReference type="Pfam" id="PF03831"/>
    </source>
</evidence>
<protein>
    <submittedName>
        <fullName evidence="2">PhnA protein</fullName>
    </submittedName>
</protein>
<reference evidence="2 3" key="1">
    <citation type="submission" date="2013-08" db="EMBL/GenBank/DDBJ databases">
        <title>Flavobacterium limnosediminis JC2902 genome sequencing.</title>
        <authorList>
            <person name="Lee K."/>
            <person name="Yi H."/>
            <person name="Park S."/>
            <person name="Chun J."/>
        </authorList>
    </citation>
    <scope>NUCLEOTIDE SEQUENCE [LARGE SCALE GENOMIC DNA]</scope>
    <source>
        <strain evidence="2 3">JC2902</strain>
    </source>
</reference>
<dbReference type="STRING" id="1341181.FLJC2902T_12210"/>
<gene>
    <name evidence="2" type="ORF">FLJC2902T_12210</name>
</gene>
<dbReference type="EMBL" id="AVGG01000003">
    <property type="protein sequence ID" value="ESU29179.1"/>
    <property type="molecule type" value="Genomic_DNA"/>
</dbReference>
<comment type="caution">
    <text evidence="2">The sequence shown here is derived from an EMBL/GenBank/DDBJ whole genome shotgun (WGS) entry which is preliminary data.</text>
</comment>
<dbReference type="AlphaFoldDB" id="V6SRW6"/>
<dbReference type="InterPro" id="IPR013988">
    <property type="entry name" value="YjdM_C"/>
</dbReference>
<dbReference type="Pfam" id="PF03831">
    <property type="entry name" value="YjdM"/>
    <property type="match status" value="1"/>
</dbReference>
<proteinExistence type="predicted"/>
<dbReference type="PATRIC" id="fig|1341181.4.peg.1208"/>
<accession>V6SRW6</accession>
<evidence type="ECO:0000313" key="2">
    <source>
        <dbReference type="EMBL" id="ESU29179.1"/>
    </source>
</evidence>
<name>V6SRW6_9FLAO</name>
<feature type="domain" description="Protein YjdM C-terminal" evidence="1">
    <location>
        <begin position="5"/>
        <end position="37"/>
    </location>
</feature>
<dbReference type="Gene3D" id="2.30.30.40">
    <property type="entry name" value="SH3 Domains"/>
    <property type="match status" value="1"/>
</dbReference>
<sequence>MTLRAVHNIKLVWDNAEQIEGRVEGQHIVILTQYVKKTK</sequence>
<organism evidence="2 3">
    <name type="scientific">Flavobacterium limnosediminis JC2902</name>
    <dbReference type="NCBI Taxonomy" id="1341181"/>
    <lineage>
        <taxon>Bacteria</taxon>
        <taxon>Pseudomonadati</taxon>
        <taxon>Bacteroidota</taxon>
        <taxon>Flavobacteriia</taxon>
        <taxon>Flavobacteriales</taxon>
        <taxon>Flavobacteriaceae</taxon>
        <taxon>Flavobacterium</taxon>
    </lineage>
</organism>
<dbReference type="eggNOG" id="COG2824">
    <property type="taxonomic scope" value="Bacteria"/>
</dbReference>